<proteinExistence type="inferred from homology"/>
<dbReference type="InterPro" id="IPR017853">
    <property type="entry name" value="GH"/>
</dbReference>
<keyword evidence="8" id="KW-1185">Reference proteome</keyword>
<reference evidence="7 8" key="1">
    <citation type="journal article" date="2023" name="Microbiol. Spectr.">
        <title>Symbiosis of Carpenter Bees with Uncharacterized Lactic Acid Bacteria Showing NAD Auxotrophy.</title>
        <authorList>
            <person name="Kawasaki S."/>
            <person name="Ozawa K."/>
            <person name="Mori T."/>
            <person name="Yamamoto A."/>
            <person name="Ito M."/>
            <person name="Ohkuma M."/>
            <person name="Sakamoto M."/>
            <person name="Matsutani M."/>
        </authorList>
    </citation>
    <scope>NUCLEOTIDE SEQUENCE [LARGE SCALE GENOMIC DNA]</scope>
    <source>
        <strain evidence="7 8">Kim37-2</strain>
    </source>
</reference>
<evidence type="ECO:0000256" key="5">
    <source>
        <dbReference type="SAM" id="MobiDB-lite"/>
    </source>
</evidence>
<gene>
    <name evidence="7" type="ORF">KIM372_03030</name>
</gene>
<evidence type="ECO:0000259" key="6">
    <source>
        <dbReference type="Pfam" id="PF02055"/>
    </source>
</evidence>
<keyword evidence="3 4" id="KW-0378">Hydrolase</keyword>
<comment type="similarity">
    <text evidence="1 4">Belongs to the glycosyl hydrolase 30 family.</text>
</comment>
<accession>A0ABN6SBA2</accession>
<dbReference type="SUPFAM" id="SSF51445">
    <property type="entry name" value="(Trans)glycosidases"/>
    <property type="match status" value="1"/>
</dbReference>
<dbReference type="PRINTS" id="PR00843">
    <property type="entry name" value="GLHYDRLASE30"/>
</dbReference>
<dbReference type="InterPro" id="IPR001139">
    <property type="entry name" value="Glyco_hydro_30"/>
</dbReference>
<evidence type="ECO:0000256" key="4">
    <source>
        <dbReference type="RuleBase" id="RU361188"/>
    </source>
</evidence>
<keyword evidence="4" id="KW-0326">Glycosidase</keyword>
<keyword evidence="2" id="KW-0732">Signal</keyword>
<dbReference type="Gene3D" id="3.20.20.80">
    <property type="entry name" value="Glycosidases"/>
    <property type="match status" value="1"/>
</dbReference>
<feature type="domain" description="Glycosyl hydrolase family 30 TIM-barrel" evidence="6">
    <location>
        <begin position="50"/>
        <end position="370"/>
    </location>
</feature>
<feature type="region of interest" description="Disordered" evidence="5">
    <location>
        <begin position="480"/>
        <end position="511"/>
    </location>
</feature>
<evidence type="ECO:0000256" key="2">
    <source>
        <dbReference type="ARBA" id="ARBA00022729"/>
    </source>
</evidence>
<dbReference type="InterPro" id="IPR033453">
    <property type="entry name" value="Glyco_hydro_30_TIM-barrel"/>
</dbReference>
<evidence type="ECO:0000313" key="7">
    <source>
        <dbReference type="EMBL" id="BDR52396.1"/>
    </source>
</evidence>
<organism evidence="7 8">
    <name type="scientific">Bombiscardovia nodaiensis</name>
    <dbReference type="NCBI Taxonomy" id="2932181"/>
    <lineage>
        <taxon>Bacteria</taxon>
        <taxon>Bacillati</taxon>
        <taxon>Actinomycetota</taxon>
        <taxon>Actinomycetes</taxon>
        <taxon>Bifidobacteriales</taxon>
        <taxon>Bifidobacteriaceae</taxon>
        <taxon>Bombiscardovia</taxon>
    </lineage>
</organism>
<sequence length="511" mass="56452">MAEQHELWTVTAGDLSTRRTVLAAPEVEADPGEATRVVVDPSKVFQHWEGEGAAITDSSAYLLWTAMSAEQRHALLEELFSPQQAGFSSVRISIGSCDFSSQPYYSYDELPEGVESDGDLHYFSIGEGKPGAPDATKDLKYVIPVLQEILSINPAVKVMASPWSAPAWMKTTGKFAGSGRLRLGEYTRNGYRYQDTIDFCYAQYVVKFIEAYQRYGITINSITMQNEPSNVPPWPMTTWTPEELTQWGSAYLRPALDRTFPDVEIYFADDGLRFFERPASEYMTPTQAACFAGVALHTYSGRPEMLPNATRQFPGWKLTMSERRCMLDETVDEASHVMFGEIGNWLVRGGMSLINLWNLALDEQGFPSYAGTSGRRGVVTIDSKTGKVKRNLEYFMLRNFGQDVPVGAQRVASSNYTVDGRHGGLGSVAFCKGDDLSVILYNPTAEPVQAAVAVAAEGAAWRKVEVPAYGTVSCHRSAGALNTSGVPGDDEFEITYTPHPEDDHDESQYTL</sequence>
<dbReference type="PANTHER" id="PTHR11069:SF23">
    <property type="entry name" value="LYSOSOMAL ACID GLUCOSYLCERAMIDASE"/>
    <property type="match status" value="1"/>
</dbReference>
<evidence type="ECO:0000313" key="8">
    <source>
        <dbReference type="Proteomes" id="UP001321766"/>
    </source>
</evidence>
<name>A0ABN6SBA2_9BIFI</name>
<evidence type="ECO:0000256" key="1">
    <source>
        <dbReference type="ARBA" id="ARBA00005382"/>
    </source>
</evidence>
<dbReference type="EMBL" id="AP026798">
    <property type="protein sequence ID" value="BDR52396.1"/>
    <property type="molecule type" value="Genomic_DNA"/>
</dbReference>
<dbReference type="Gene3D" id="2.60.40.1180">
    <property type="entry name" value="Golgi alpha-mannosidase II"/>
    <property type="match status" value="1"/>
</dbReference>
<dbReference type="Proteomes" id="UP001321766">
    <property type="component" value="Chromosome"/>
</dbReference>
<dbReference type="PANTHER" id="PTHR11069">
    <property type="entry name" value="GLUCOSYLCERAMIDASE"/>
    <property type="match status" value="1"/>
</dbReference>
<protein>
    <submittedName>
        <fullName evidence="7">Glucosylceramidase</fullName>
    </submittedName>
</protein>
<dbReference type="Pfam" id="PF02055">
    <property type="entry name" value="Glyco_hydro_30"/>
    <property type="match status" value="1"/>
</dbReference>
<evidence type="ECO:0000256" key="3">
    <source>
        <dbReference type="ARBA" id="ARBA00022801"/>
    </source>
</evidence>
<dbReference type="InterPro" id="IPR013780">
    <property type="entry name" value="Glyco_hydro_b"/>
</dbReference>